<dbReference type="AlphaFoldDB" id="A0AAJ0LVQ5"/>
<protein>
    <submittedName>
        <fullName evidence="2">Uncharacterized protein</fullName>
    </submittedName>
</protein>
<gene>
    <name evidence="2" type="ORF">LTR09_002114</name>
</gene>
<proteinExistence type="predicted"/>
<feature type="compositionally biased region" description="Polar residues" evidence="1">
    <location>
        <begin position="144"/>
        <end position="159"/>
    </location>
</feature>
<reference evidence="2" key="1">
    <citation type="submission" date="2023-04" db="EMBL/GenBank/DDBJ databases">
        <title>Black Yeasts Isolated from many extreme environments.</title>
        <authorList>
            <person name="Coleine C."/>
            <person name="Stajich J.E."/>
            <person name="Selbmann L."/>
        </authorList>
    </citation>
    <scope>NUCLEOTIDE SEQUENCE</scope>
    <source>
        <strain evidence="2">CCFEE 5312</strain>
    </source>
</reference>
<keyword evidence="3" id="KW-1185">Reference proteome</keyword>
<accession>A0AAJ0LVQ5</accession>
<name>A0AAJ0LVQ5_9PEZI</name>
<feature type="region of interest" description="Disordered" evidence="1">
    <location>
        <begin position="1"/>
        <end position="61"/>
    </location>
</feature>
<dbReference type="Proteomes" id="UP001271007">
    <property type="component" value="Unassembled WGS sequence"/>
</dbReference>
<feature type="compositionally biased region" description="Basic and acidic residues" evidence="1">
    <location>
        <begin position="21"/>
        <end position="30"/>
    </location>
</feature>
<evidence type="ECO:0000313" key="3">
    <source>
        <dbReference type="Proteomes" id="UP001271007"/>
    </source>
</evidence>
<feature type="region of interest" description="Disordered" evidence="1">
    <location>
        <begin position="126"/>
        <end position="255"/>
    </location>
</feature>
<evidence type="ECO:0000256" key="1">
    <source>
        <dbReference type="SAM" id="MobiDB-lite"/>
    </source>
</evidence>
<evidence type="ECO:0000313" key="2">
    <source>
        <dbReference type="EMBL" id="KAK3057076.1"/>
    </source>
</evidence>
<dbReference type="EMBL" id="JAWDJX010000004">
    <property type="protein sequence ID" value="KAK3057076.1"/>
    <property type="molecule type" value="Genomic_DNA"/>
</dbReference>
<sequence length="255" mass="27566">MLRAESPASLLTTGSEAVSRPSERHHENHRPSYRLFPAVEPTPPQSPQSLQKNRLKRASDYHKKRAISLDESARAVVARHNAPDRSTPVNRVKKGHLAGINSMSTLQESPVDSPTVPFAYGALYRTSEEDRSRSSSAPGEYIRDSQTLPTRGSVWTSKQADSHAGGAPMGLGLSMPVSRLAERPPTRQGPHKIRPPLTIEIKKLEDRPPPPPPKSPRHARTPSVQSGVSSMHGESPSSGAVATPGSLMRGTLVDA</sequence>
<organism evidence="2 3">
    <name type="scientific">Extremus antarcticus</name>
    <dbReference type="NCBI Taxonomy" id="702011"/>
    <lineage>
        <taxon>Eukaryota</taxon>
        <taxon>Fungi</taxon>
        <taxon>Dikarya</taxon>
        <taxon>Ascomycota</taxon>
        <taxon>Pezizomycotina</taxon>
        <taxon>Dothideomycetes</taxon>
        <taxon>Dothideomycetidae</taxon>
        <taxon>Mycosphaerellales</taxon>
        <taxon>Extremaceae</taxon>
        <taxon>Extremus</taxon>
    </lineage>
</organism>
<comment type="caution">
    <text evidence="2">The sequence shown here is derived from an EMBL/GenBank/DDBJ whole genome shotgun (WGS) entry which is preliminary data.</text>
</comment>